<evidence type="ECO:0000256" key="5">
    <source>
        <dbReference type="ARBA" id="ARBA00022679"/>
    </source>
</evidence>
<reference evidence="11 12" key="1">
    <citation type="submission" date="2016-12" db="EMBL/GenBank/DDBJ databases">
        <authorList>
            <person name="Gulvik C.A."/>
        </authorList>
    </citation>
    <scope>NUCLEOTIDE SEQUENCE [LARGE SCALE GENOMIC DNA]</scope>
    <source>
        <strain evidence="10 12">12-5202</strain>
        <strain evidence="9 11">12-5291</strain>
    </source>
</reference>
<evidence type="ECO:0000313" key="11">
    <source>
        <dbReference type="Proteomes" id="UP000188600"/>
    </source>
</evidence>
<dbReference type="CDD" id="cd00006">
    <property type="entry name" value="PTS_IIA_man"/>
    <property type="match status" value="1"/>
</dbReference>
<feature type="domain" description="PTS EIIA type-4" evidence="8">
    <location>
        <begin position="1"/>
        <end position="123"/>
    </location>
</feature>
<keyword evidence="6" id="KW-0598">Phosphotransferase system</keyword>
<dbReference type="GO" id="GO:0009401">
    <property type="term" value="P:phosphoenolpyruvate-dependent sugar phosphotransferase system"/>
    <property type="evidence" value="ECO:0007669"/>
    <property type="project" value="UniProtKB-KW"/>
</dbReference>
<evidence type="ECO:0000256" key="4">
    <source>
        <dbReference type="ARBA" id="ARBA00022597"/>
    </source>
</evidence>
<keyword evidence="3" id="KW-0963">Cytoplasm</keyword>
<dbReference type="InterPro" id="IPR033887">
    <property type="entry name" value="PTS_IIA_man"/>
</dbReference>
<dbReference type="Proteomes" id="UP000188600">
    <property type="component" value="Unassembled WGS sequence"/>
</dbReference>
<evidence type="ECO:0000313" key="10">
    <source>
        <dbReference type="EMBL" id="ONK29423.1"/>
    </source>
</evidence>
<evidence type="ECO:0000313" key="12">
    <source>
        <dbReference type="Proteomes" id="UP000188946"/>
    </source>
</evidence>
<dbReference type="PANTHER" id="PTHR33799:SF1">
    <property type="entry name" value="PTS SYSTEM MANNOSE-SPECIFIC EIIAB COMPONENT-RELATED"/>
    <property type="match status" value="1"/>
</dbReference>
<name>A0AB36JT75_9STRE</name>
<evidence type="ECO:0000256" key="2">
    <source>
        <dbReference type="ARBA" id="ARBA00022448"/>
    </source>
</evidence>
<dbReference type="SUPFAM" id="SSF53062">
    <property type="entry name" value="PTS system fructose IIA component-like"/>
    <property type="match status" value="1"/>
</dbReference>
<dbReference type="InterPro" id="IPR051471">
    <property type="entry name" value="Bacterial_PTS_sugar_comp"/>
</dbReference>
<evidence type="ECO:0000256" key="3">
    <source>
        <dbReference type="ARBA" id="ARBA00022490"/>
    </source>
</evidence>
<dbReference type="InterPro" id="IPR036662">
    <property type="entry name" value="PTS_EIIA_man-typ_sf"/>
</dbReference>
<dbReference type="PROSITE" id="PS51096">
    <property type="entry name" value="PTS_EIIA_TYPE_4"/>
    <property type="match status" value="1"/>
</dbReference>
<gene>
    <name evidence="10" type="ORF">BVE84_05225</name>
    <name evidence="9" type="ORF">BVE86_05065</name>
</gene>
<evidence type="ECO:0000313" key="9">
    <source>
        <dbReference type="EMBL" id="ONK27490.1"/>
    </source>
</evidence>
<accession>A0AB36JT75</accession>
<dbReference type="Proteomes" id="UP000188946">
    <property type="component" value="Unassembled WGS sequence"/>
</dbReference>
<dbReference type="PANTHER" id="PTHR33799">
    <property type="entry name" value="PTS PERMEASE-RELATED-RELATED"/>
    <property type="match status" value="1"/>
</dbReference>
<proteinExistence type="predicted"/>
<dbReference type="GO" id="GO:0016301">
    <property type="term" value="F:kinase activity"/>
    <property type="evidence" value="ECO:0007669"/>
    <property type="project" value="UniProtKB-KW"/>
</dbReference>
<dbReference type="AlphaFoldDB" id="A0AB36JT75"/>
<dbReference type="InterPro" id="IPR004701">
    <property type="entry name" value="PTS_EIIA_man-typ"/>
</dbReference>
<sequence length="144" mass="15644">MIQLVVVAHGEFASGILTSLRLIAGEVEKVVAIDFVEGMSAQEVKDRIKQTISGEKQVLILTDLVGGTPFKTSVELVVEQGQQEIAVLSGLNLAMLLDASFSRLTYEFEPLVQKLVAVAKEGVVDSIRLLAQDDEEDQLFEDGI</sequence>
<dbReference type="GO" id="GO:0016020">
    <property type="term" value="C:membrane"/>
    <property type="evidence" value="ECO:0007669"/>
    <property type="project" value="InterPro"/>
</dbReference>
<organism evidence="9 11">
    <name type="scientific">Streptococcus azizii</name>
    <dbReference type="NCBI Taxonomy" id="1579424"/>
    <lineage>
        <taxon>Bacteria</taxon>
        <taxon>Bacillati</taxon>
        <taxon>Bacillota</taxon>
        <taxon>Bacilli</taxon>
        <taxon>Lactobacillales</taxon>
        <taxon>Streptococcaceae</taxon>
        <taxon>Streptococcus</taxon>
    </lineage>
</organism>
<dbReference type="EMBL" id="MSPR01000008">
    <property type="protein sequence ID" value="ONK29423.1"/>
    <property type="molecule type" value="Genomic_DNA"/>
</dbReference>
<evidence type="ECO:0000259" key="8">
    <source>
        <dbReference type="PROSITE" id="PS51096"/>
    </source>
</evidence>
<comment type="subcellular location">
    <subcellularLocation>
        <location evidence="1">Cytoplasm</location>
    </subcellularLocation>
</comment>
<keyword evidence="7" id="KW-0418">Kinase</keyword>
<keyword evidence="4" id="KW-0762">Sugar transport</keyword>
<dbReference type="EMBL" id="MSPT01000009">
    <property type="protein sequence ID" value="ONK27490.1"/>
    <property type="molecule type" value="Genomic_DNA"/>
</dbReference>
<evidence type="ECO:0000256" key="6">
    <source>
        <dbReference type="ARBA" id="ARBA00022683"/>
    </source>
</evidence>
<keyword evidence="12" id="KW-1185">Reference proteome</keyword>
<evidence type="ECO:0000256" key="7">
    <source>
        <dbReference type="ARBA" id="ARBA00022777"/>
    </source>
</evidence>
<evidence type="ECO:0000256" key="1">
    <source>
        <dbReference type="ARBA" id="ARBA00004496"/>
    </source>
</evidence>
<dbReference type="Pfam" id="PF03610">
    <property type="entry name" value="EIIA-man"/>
    <property type="match status" value="1"/>
</dbReference>
<protein>
    <submittedName>
        <fullName evidence="9">PTS N-acetylgalactosamine transporter subunit IIA</fullName>
    </submittedName>
</protein>
<dbReference type="Gene3D" id="3.40.50.510">
    <property type="entry name" value="Phosphotransferase system, mannose-type IIA component"/>
    <property type="match status" value="1"/>
</dbReference>
<dbReference type="GO" id="GO:0005737">
    <property type="term" value="C:cytoplasm"/>
    <property type="evidence" value="ECO:0007669"/>
    <property type="project" value="UniProtKB-SubCell"/>
</dbReference>
<keyword evidence="2" id="KW-0813">Transport</keyword>
<comment type="caution">
    <text evidence="9">The sequence shown here is derived from an EMBL/GenBank/DDBJ whole genome shotgun (WGS) entry which is preliminary data.</text>
</comment>
<keyword evidence="5" id="KW-0808">Transferase</keyword>